<organism evidence="1">
    <name type="scientific">Arundo donax</name>
    <name type="common">Giant reed</name>
    <name type="synonym">Donax arundinaceus</name>
    <dbReference type="NCBI Taxonomy" id="35708"/>
    <lineage>
        <taxon>Eukaryota</taxon>
        <taxon>Viridiplantae</taxon>
        <taxon>Streptophyta</taxon>
        <taxon>Embryophyta</taxon>
        <taxon>Tracheophyta</taxon>
        <taxon>Spermatophyta</taxon>
        <taxon>Magnoliopsida</taxon>
        <taxon>Liliopsida</taxon>
        <taxon>Poales</taxon>
        <taxon>Poaceae</taxon>
        <taxon>PACMAD clade</taxon>
        <taxon>Arundinoideae</taxon>
        <taxon>Arundineae</taxon>
        <taxon>Arundo</taxon>
    </lineage>
</organism>
<accession>A0A0A9ASD8</accession>
<dbReference type="EMBL" id="GBRH01243276">
    <property type="protein sequence ID" value="JAD54619.1"/>
    <property type="molecule type" value="Transcribed_RNA"/>
</dbReference>
<proteinExistence type="predicted"/>
<reference evidence="1" key="1">
    <citation type="submission" date="2014-09" db="EMBL/GenBank/DDBJ databases">
        <authorList>
            <person name="Magalhaes I.L.F."/>
            <person name="Oliveira U."/>
            <person name="Santos F.R."/>
            <person name="Vidigal T.H.D.A."/>
            <person name="Brescovit A.D."/>
            <person name="Santos A.J."/>
        </authorList>
    </citation>
    <scope>NUCLEOTIDE SEQUENCE</scope>
    <source>
        <tissue evidence="1">Shoot tissue taken approximately 20 cm above the soil surface</tissue>
    </source>
</reference>
<reference evidence="1" key="2">
    <citation type="journal article" date="2015" name="Data Brief">
        <title>Shoot transcriptome of the giant reed, Arundo donax.</title>
        <authorList>
            <person name="Barrero R.A."/>
            <person name="Guerrero F.D."/>
            <person name="Moolhuijzen P."/>
            <person name="Goolsby J.A."/>
            <person name="Tidwell J."/>
            <person name="Bellgard S.E."/>
            <person name="Bellgard M.I."/>
        </authorList>
    </citation>
    <scope>NUCLEOTIDE SEQUENCE</scope>
    <source>
        <tissue evidence="1">Shoot tissue taken approximately 20 cm above the soil surface</tissue>
    </source>
</reference>
<name>A0A0A9ASD8_ARUDO</name>
<protein>
    <submittedName>
        <fullName evidence="1">Uncharacterized protein</fullName>
    </submittedName>
</protein>
<evidence type="ECO:0000313" key="1">
    <source>
        <dbReference type="EMBL" id="JAD54619.1"/>
    </source>
</evidence>
<dbReference type="AlphaFoldDB" id="A0A0A9ASD8"/>
<sequence>MLFHIFERNGNSLLLIILQKNELQHFQFSCI</sequence>